<proteinExistence type="predicted"/>
<accession>A0A7J8LZ27</accession>
<evidence type="ECO:0000313" key="3">
    <source>
        <dbReference type="Proteomes" id="UP000593572"/>
    </source>
</evidence>
<sequence length="164" mass="18496">MVMESLVELVPRRDKFEFSKPNERGNGGNHKEDEEGHSDDGDGSSSDSGNKKSRNRKWKPNNPKEKRKLSWYLCKRPHIKNDCPKVSSFLAIKRIDEPEVVKPIEKKTSRVNSMVHIPKKRYGKEGLMFVDINITGQKRSALIDTGALNLFVPEKGGLDCGSSS</sequence>
<comment type="caution">
    <text evidence="2">The sequence shown here is derived from an EMBL/GenBank/DDBJ whole genome shotgun (WGS) entry which is preliminary data.</text>
</comment>
<feature type="compositionally biased region" description="Basic and acidic residues" evidence="1">
    <location>
        <begin position="10"/>
        <end position="40"/>
    </location>
</feature>
<evidence type="ECO:0008006" key="4">
    <source>
        <dbReference type="Google" id="ProtNLM"/>
    </source>
</evidence>
<reference evidence="2 3" key="1">
    <citation type="journal article" date="2019" name="Genome Biol. Evol.">
        <title>Insights into the evolution of the New World diploid cottons (Gossypium, subgenus Houzingenia) based on genome sequencing.</title>
        <authorList>
            <person name="Grover C.E."/>
            <person name="Arick M.A. 2nd"/>
            <person name="Thrash A."/>
            <person name="Conover J.L."/>
            <person name="Sanders W.S."/>
            <person name="Peterson D.G."/>
            <person name="Frelichowski J.E."/>
            <person name="Scheffler J.A."/>
            <person name="Scheffler B.E."/>
            <person name="Wendel J.F."/>
        </authorList>
    </citation>
    <scope>NUCLEOTIDE SEQUENCE [LARGE SCALE GENOMIC DNA]</scope>
    <source>
        <strain evidence="2">157</strain>
        <tissue evidence="2">Leaf</tissue>
    </source>
</reference>
<dbReference type="EMBL" id="JABEZX010000006">
    <property type="protein sequence ID" value="MBA0557640.1"/>
    <property type="molecule type" value="Genomic_DNA"/>
</dbReference>
<protein>
    <recommendedName>
        <fullName evidence="4">Aspartic peptidase DDI1-type domain-containing protein</fullName>
    </recommendedName>
</protein>
<gene>
    <name evidence="2" type="ORF">Golob_014696</name>
</gene>
<dbReference type="AlphaFoldDB" id="A0A7J8LZ27"/>
<feature type="region of interest" description="Disordered" evidence="1">
    <location>
        <begin position="1"/>
        <end position="63"/>
    </location>
</feature>
<evidence type="ECO:0000313" key="2">
    <source>
        <dbReference type="EMBL" id="MBA0557640.1"/>
    </source>
</evidence>
<name>A0A7J8LZ27_9ROSI</name>
<organism evidence="2 3">
    <name type="scientific">Gossypium lobatum</name>
    <dbReference type="NCBI Taxonomy" id="34289"/>
    <lineage>
        <taxon>Eukaryota</taxon>
        <taxon>Viridiplantae</taxon>
        <taxon>Streptophyta</taxon>
        <taxon>Embryophyta</taxon>
        <taxon>Tracheophyta</taxon>
        <taxon>Spermatophyta</taxon>
        <taxon>Magnoliopsida</taxon>
        <taxon>eudicotyledons</taxon>
        <taxon>Gunneridae</taxon>
        <taxon>Pentapetalae</taxon>
        <taxon>rosids</taxon>
        <taxon>malvids</taxon>
        <taxon>Malvales</taxon>
        <taxon>Malvaceae</taxon>
        <taxon>Malvoideae</taxon>
        <taxon>Gossypium</taxon>
    </lineage>
</organism>
<evidence type="ECO:0000256" key="1">
    <source>
        <dbReference type="SAM" id="MobiDB-lite"/>
    </source>
</evidence>
<feature type="compositionally biased region" description="Basic residues" evidence="1">
    <location>
        <begin position="51"/>
        <end position="63"/>
    </location>
</feature>
<keyword evidence="3" id="KW-1185">Reference proteome</keyword>
<dbReference type="Proteomes" id="UP000593572">
    <property type="component" value="Unassembled WGS sequence"/>
</dbReference>